<reference evidence="8" key="1">
    <citation type="submission" date="2020-11" db="EMBL/GenBank/DDBJ databases">
        <authorList>
            <person name="Tran Van P."/>
        </authorList>
    </citation>
    <scope>NUCLEOTIDE SEQUENCE</scope>
</reference>
<dbReference type="Pfam" id="PF02798">
    <property type="entry name" value="GST_N"/>
    <property type="match status" value="1"/>
</dbReference>
<dbReference type="EMBL" id="CAJPEX010000522">
    <property type="protein sequence ID" value="CAG0916132.1"/>
    <property type="molecule type" value="Genomic_DNA"/>
</dbReference>
<accession>A0A7R9BIH4</accession>
<evidence type="ECO:0000313" key="9">
    <source>
        <dbReference type="Proteomes" id="UP000678499"/>
    </source>
</evidence>
<dbReference type="SUPFAM" id="SSF52833">
    <property type="entry name" value="Thioredoxin-like"/>
    <property type="match status" value="1"/>
</dbReference>
<dbReference type="InterPro" id="IPR036249">
    <property type="entry name" value="Thioredoxin-like_sf"/>
</dbReference>
<comment type="catalytic activity">
    <reaction evidence="5">
        <text>RX + glutathione = an S-substituted glutathione + a halide anion + H(+)</text>
        <dbReference type="Rhea" id="RHEA:16437"/>
        <dbReference type="ChEBI" id="CHEBI:15378"/>
        <dbReference type="ChEBI" id="CHEBI:16042"/>
        <dbReference type="ChEBI" id="CHEBI:17792"/>
        <dbReference type="ChEBI" id="CHEBI:57925"/>
        <dbReference type="ChEBI" id="CHEBI:90779"/>
        <dbReference type="EC" id="2.5.1.18"/>
    </reaction>
</comment>
<dbReference type="EC" id="2.5.1.18" evidence="3"/>
<dbReference type="Gene3D" id="3.40.30.10">
    <property type="entry name" value="Glutaredoxin"/>
    <property type="match status" value="1"/>
</dbReference>
<dbReference type="EMBL" id="OA882559">
    <property type="protein sequence ID" value="CAD7275980.1"/>
    <property type="molecule type" value="Genomic_DNA"/>
</dbReference>
<evidence type="ECO:0000256" key="3">
    <source>
        <dbReference type="ARBA" id="ARBA00012452"/>
    </source>
</evidence>
<evidence type="ECO:0000313" key="8">
    <source>
        <dbReference type="EMBL" id="CAD7275980.1"/>
    </source>
</evidence>
<proteinExistence type="inferred from homology"/>
<dbReference type="GO" id="GO:0004364">
    <property type="term" value="F:glutathione transferase activity"/>
    <property type="evidence" value="ECO:0007669"/>
    <property type="project" value="UniProtKB-EC"/>
</dbReference>
<evidence type="ECO:0000256" key="2">
    <source>
        <dbReference type="ARBA" id="ARBA00005861"/>
    </source>
</evidence>
<dbReference type="InterPro" id="IPR004046">
    <property type="entry name" value="GST_C"/>
</dbReference>
<feature type="domain" description="GST N-terminal" evidence="6">
    <location>
        <begin position="13"/>
        <end position="100"/>
    </location>
</feature>
<evidence type="ECO:0000256" key="1">
    <source>
        <dbReference type="ARBA" id="ARBA00003701"/>
    </source>
</evidence>
<dbReference type="SFLD" id="SFLDS00019">
    <property type="entry name" value="Glutathione_Transferase_(cytos"/>
    <property type="match status" value="1"/>
</dbReference>
<evidence type="ECO:0000259" key="7">
    <source>
        <dbReference type="PROSITE" id="PS50405"/>
    </source>
</evidence>
<feature type="domain" description="GST C-terminal" evidence="7">
    <location>
        <begin position="101"/>
        <end position="223"/>
    </location>
</feature>
<organism evidence="8">
    <name type="scientific">Notodromas monacha</name>
    <dbReference type="NCBI Taxonomy" id="399045"/>
    <lineage>
        <taxon>Eukaryota</taxon>
        <taxon>Metazoa</taxon>
        <taxon>Ecdysozoa</taxon>
        <taxon>Arthropoda</taxon>
        <taxon>Crustacea</taxon>
        <taxon>Oligostraca</taxon>
        <taxon>Ostracoda</taxon>
        <taxon>Podocopa</taxon>
        <taxon>Podocopida</taxon>
        <taxon>Cypridocopina</taxon>
        <taxon>Cypridoidea</taxon>
        <taxon>Cyprididae</taxon>
        <taxon>Notodromas</taxon>
    </lineage>
</organism>
<dbReference type="InterPro" id="IPR050213">
    <property type="entry name" value="GST_superfamily"/>
</dbReference>
<dbReference type="InterPro" id="IPR010987">
    <property type="entry name" value="Glutathione-S-Trfase_C-like"/>
</dbReference>
<dbReference type="Pfam" id="PF14497">
    <property type="entry name" value="GST_C_3"/>
    <property type="match status" value="1"/>
</dbReference>
<gene>
    <name evidence="8" type="ORF">NMOB1V02_LOCUS3763</name>
</gene>
<comment type="function">
    <text evidence="1">Conjugation of reduced glutathione to a wide number of exogenous and endogenous hydrophobic electrophiles.</text>
</comment>
<sequence>MTEDIEKADDGEKKPILGYWKIRGLAQPIRLLLAYCGVDWEDKFYREGDPPDCDQSDWLYDKQVLGLELPNLPYFTHGSINVTHAGAIMRYIAEVHGMSGCTEEAQLAAEMAYFELEDWRNECLALFYVHYGEDGATDRYLATALPRYLMRFSRIFSDARLFLVGREVTYPDFLLYELLEWSLFAEPECLLTFPRLEAFRRRIESLPPVRTYIDSNRFIRWPLTGNRARFGTKRDNQVILSHHTRQHSIF</sequence>
<dbReference type="InterPro" id="IPR036282">
    <property type="entry name" value="Glutathione-S-Trfase_C_sf"/>
</dbReference>
<dbReference type="PROSITE" id="PS50405">
    <property type="entry name" value="GST_CTER"/>
    <property type="match status" value="1"/>
</dbReference>
<dbReference type="PANTHER" id="PTHR11571">
    <property type="entry name" value="GLUTATHIONE S-TRANSFERASE"/>
    <property type="match status" value="1"/>
</dbReference>
<evidence type="ECO:0000259" key="6">
    <source>
        <dbReference type="PROSITE" id="PS50404"/>
    </source>
</evidence>
<dbReference type="AlphaFoldDB" id="A0A7R9BIH4"/>
<dbReference type="Gene3D" id="1.20.1050.10">
    <property type="match status" value="1"/>
</dbReference>
<dbReference type="InterPro" id="IPR004045">
    <property type="entry name" value="Glutathione_S-Trfase_N"/>
</dbReference>
<dbReference type="OrthoDB" id="4951845at2759"/>
<dbReference type="InterPro" id="IPR040079">
    <property type="entry name" value="Glutathione_S-Trfase"/>
</dbReference>
<protein>
    <recommendedName>
        <fullName evidence="3">glutathione transferase</fullName>
        <ecNumber evidence="3">2.5.1.18</ecNumber>
    </recommendedName>
</protein>
<dbReference type="Proteomes" id="UP000678499">
    <property type="component" value="Unassembled WGS sequence"/>
</dbReference>
<dbReference type="PANTHER" id="PTHR11571:SF222">
    <property type="entry name" value="GLUTATHIONE TRANSFERASE"/>
    <property type="match status" value="1"/>
</dbReference>
<comment type="similarity">
    <text evidence="2">Belongs to the GST superfamily. Mu family.</text>
</comment>
<keyword evidence="4" id="KW-0808">Transferase</keyword>
<name>A0A7R9BIH4_9CRUS</name>
<dbReference type="SUPFAM" id="SSF47616">
    <property type="entry name" value="GST C-terminal domain-like"/>
    <property type="match status" value="1"/>
</dbReference>
<keyword evidence="9" id="KW-1185">Reference proteome</keyword>
<evidence type="ECO:0000256" key="5">
    <source>
        <dbReference type="ARBA" id="ARBA00047960"/>
    </source>
</evidence>
<dbReference type="GO" id="GO:0006749">
    <property type="term" value="P:glutathione metabolic process"/>
    <property type="evidence" value="ECO:0007669"/>
    <property type="project" value="TreeGrafter"/>
</dbReference>
<dbReference type="PROSITE" id="PS50404">
    <property type="entry name" value="GST_NTER"/>
    <property type="match status" value="1"/>
</dbReference>
<evidence type="ECO:0000256" key="4">
    <source>
        <dbReference type="ARBA" id="ARBA00022679"/>
    </source>
</evidence>
<dbReference type="CDD" id="cd03075">
    <property type="entry name" value="GST_N_Mu"/>
    <property type="match status" value="1"/>
</dbReference>